<dbReference type="PANTHER" id="PTHR38011">
    <property type="entry name" value="DIHYDROFOLATE REDUCTASE FAMILY PROTEIN (AFU_ORTHOLOGUE AFUA_8G06820)"/>
    <property type="match status" value="1"/>
</dbReference>
<protein>
    <recommendedName>
        <fullName evidence="6">Riboflavin biosynthesis protein RibD</fullName>
        <ecNumber evidence="5">3.5.4.26</ecNumber>
    </recommendedName>
</protein>
<reference evidence="13" key="1">
    <citation type="journal article" date="2019" name="Int. J. Syst. Evol. Microbiol.">
        <title>The Global Catalogue of Microorganisms (GCM) 10K type strain sequencing project: providing services to taxonomists for standard genome sequencing and annotation.</title>
        <authorList>
            <consortium name="The Broad Institute Genomics Platform"/>
            <consortium name="The Broad Institute Genome Sequencing Center for Infectious Disease"/>
            <person name="Wu L."/>
            <person name="Ma J."/>
        </authorList>
    </citation>
    <scope>NUCLEOTIDE SEQUENCE [LARGE SCALE GENOMIC DNA]</scope>
    <source>
        <strain evidence="13">JCM 14545</strain>
    </source>
</reference>
<comment type="catalytic activity">
    <reaction evidence="9">
        <text>5-amino-6-(5-phospho-D-ribitylamino)uracil + NADP(+) = 5-amino-6-(5-phospho-D-ribosylamino)uracil + NADPH + H(+)</text>
        <dbReference type="Rhea" id="RHEA:17845"/>
        <dbReference type="ChEBI" id="CHEBI:15378"/>
        <dbReference type="ChEBI" id="CHEBI:57783"/>
        <dbReference type="ChEBI" id="CHEBI:58349"/>
        <dbReference type="ChEBI" id="CHEBI:58421"/>
        <dbReference type="ChEBI" id="CHEBI:58453"/>
        <dbReference type="EC" id="1.1.1.193"/>
    </reaction>
</comment>
<dbReference type="InterPro" id="IPR002734">
    <property type="entry name" value="RibDG_C"/>
</dbReference>
<sequence>MDRPYVVLSAAVSLDGFLDDASGQRLLLSNEEDFDRVDEVRAGVDAILVGAGTIRADDPGLLVRSAERRGSRVARGLAESPVKVTLTTSGHLDPEAAFFTAGAGEKLVYASESAMVDGLNATVVKGLDLPGALADLKGRGVERLLVEGGGEVHTEFLTGGLADELHLAVAPVFVGDESAPRFLRPGRFPGGRAKLVETRALGDVVLMRYLLAEQDERDLVRLRQAIDLAENCPPSATFRVGAVVTDADDTVLATGFSGETDPRDHAEEAALAKIDPQDPRLAHATIYSSLEPCGERASRPLTCTEHILRAGIPRVVFAWREPSIFVEGTGAELLAEAGRAVVEIPALAPFVQRTNAHLR</sequence>
<dbReference type="SUPFAM" id="SSF53597">
    <property type="entry name" value="Dihydrofolate reductase-like"/>
    <property type="match status" value="1"/>
</dbReference>
<evidence type="ECO:0000313" key="13">
    <source>
        <dbReference type="Proteomes" id="UP001501116"/>
    </source>
</evidence>
<evidence type="ECO:0000256" key="4">
    <source>
        <dbReference type="ARBA" id="ARBA00007417"/>
    </source>
</evidence>
<evidence type="ECO:0000256" key="9">
    <source>
        <dbReference type="ARBA" id="ARBA00049861"/>
    </source>
</evidence>
<comment type="caution">
    <text evidence="12">The sequence shown here is derived from an EMBL/GenBank/DDBJ whole genome shotgun (WGS) entry which is preliminary data.</text>
</comment>
<evidence type="ECO:0000256" key="8">
    <source>
        <dbReference type="ARBA" id="ARBA00023002"/>
    </source>
</evidence>
<keyword evidence="7" id="KW-0521">NADP</keyword>
<dbReference type="InterPro" id="IPR050765">
    <property type="entry name" value="Riboflavin_Biosynth_HTPR"/>
</dbReference>
<evidence type="ECO:0000256" key="3">
    <source>
        <dbReference type="ARBA" id="ARBA00005259"/>
    </source>
</evidence>
<evidence type="ECO:0000256" key="10">
    <source>
        <dbReference type="ARBA" id="ARBA00049886"/>
    </source>
</evidence>
<dbReference type="PROSITE" id="PS51747">
    <property type="entry name" value="CYT_DCMP_DEAMINASES_2"/>
    <property type="match status" value="1"/>
</dbReference>
<comment type="similarity">
    <text evidence="3">In the N-terminal section; belongs to the cytidine and deoxycytidylate deaminase family.</text>
</comment>
<evidence type="ECO:0000256" key="1">
    <source>
        <dbReference type="ARBA" id="ARBA00002151"/>
    </source>
</evidence>
<comment type="similarity">
    <text evidence="4">In the C-terminal section; belongs to the HTP reductase family.</text>
</comment>
<proteinExistence type="inferred from homology"/>
<keyword evidence="13" id="KW-1185">Reference proteome</keyword>
<comment type="pathway">
    <text evidence="2">Cofactor biosynthesis; riboflavin biosynthesis; 5-amino-6-(D-ribitylamino)uracil from GTP: step 2/4.</text>
</comment>
<accession>A0ABP5DNB2</accession>
<comment type="catalytic activity">
    <reaction evidence="10">
        <text>2,5-diamino-6-hydroxy-4-(5-phosphoribosylamino)-pyrimidine + H2O + H(+) = 5-amino-6-(5-phospho-D-ribosylamino)uracil + NH4(+)</text>
        <dbReference type="Rhea" id="RHEA:21868"/>
        <dbReference type="ChEBI" id="CHEBI:15377"/>
        <dbReference type="ChEBI" id="CHEBI:15378"/>
        <dbReference type="ChEBI" id="CHEBI:28938"/>
        <dbReference type="ChEBI" id="CHEBI:58453"/>
        <dbReference type="ChEBI" id="CHEBI:58614"/>
        <dbReference type="EC" id="3.5.4.26"/>
    </reaction>
</comment>
<evidence type="ECO:0000313" key="12">
    <source>
        <dbReference type="EMBL" id="GAA1981438.1"/>
    </source>
</evidence>
<dbReference type="RefSeq" id="WP_344428510.1">
    <property type="nucleotide sequence ID" value="NZ_BAAANN010000034.1"/>
</dbReference>
<dbReference type="Pfam" id="PF00383">
    <property type="entry name" value="dCMP_cyt_deam_1"/>
    <property type="match status" value="1"/>
</dbReference>
<dbReference type="EMBL" id="BAAANN010000034">
    <property type="protein sequence ID" value="GAA1981438.1"/>
    <property type="molecule type" value="Genomic_DNA"/>
</dbReference>
<dbReference type="Pfam" id="PF01872">
    <property type="entry name" value="RibD_C"/>
    <property type="match status" value="1"/>
</dbReference>
<comment type="function">
    <text evidence="1">Converts 2,5-diamino-6-(ribosylamino)-4(3h)-pyrimidinone 5'-phosphate into 5-amino-6-(ribosylamino)-2,4(1h,3h)-pyrimidinedione 5'-phosphate.</text>
</comment>
<evidence type="ECO:0000256" key="7">
    <source>
        <dbReference type="ARBA" id="ARBA00022857"/>
    </source>
</evidence>
<dbReference type="SUPFAM" id="SSF53927">
    <property type="entry name" value="Cytidine deaminase-like"/>
    <property type="match status" value="1"/>
</dbReference>
<gene>
    <name evidence="12" type="ORF">GCM10009754_67800</name>
</gene>
<dbReference type="Proteomes" id="UP001501116">
    <property type="component" value="Unassembled WGS sequence"/>
</dbReference>
<dbReference type="InterPro" id="IPR002125">
    <property type="entry name" value="CMP_dCMP_dom"/>
</dbReference>
<dbReference type="PANTHER" id="PTHR38011:SF7">
    <property type="entry name" value="2,5-DIAMINO-6-RIBOSYLAMINO-4(3H)-PYRIMIDINONE 5'-PHOSPHATE REDUCTASE"/>
    <property type="match status" value="1"/>
</dbReference>
<evidence type="ECO:0000256" key="2">
    <source>
        <dbReference type="ARBA" id="ARBA00004882"/>
    </source>
</evidence>
<name>A0ABP5DNB2_9PSEU</name>
<evidence type="ECO:0000259" key="11">
    <source>
        <dbReference type="PROSITE" id="PS51747"/>
    </source>
</evidence>
<dbReference type="Gene3D" id="3.40.430.10">
    <property type="entry name" value="Dihydrofolate Reductase, subunit A"/>
    <property type="match status" value="1"/>
</dbReference>
<keyword evidence="8" id="KW-0560">Oxidoreductase</keyword>
<dbReference type="EC" id="3.5.4.26" evidence="5"/>
<dbReference type="InterPro" id="IPR016193">
    <property type="entry name" value="Cytidine_deaminase-like"/>
</dbReference>
<dbReference type="InterPro" id="IPR024072">
    <property type="entry name" value="DHFR-like_dom_sf"/>
</dbReference>
<evidence type="ECO:0000256" key="6">
    <source>
        <dbReference type="ARBA" id="ARBA00019930"/>
    </source>
</evidence>
<dbReference type="Gene3D" id="3.40.140.10">
    <property type="entry name" value="Cytidine Deaminase, domain 2"/>
    <property type="match status" value="1"/>
</dbReference>
<organism evidence="12 13">
    <name type="scientific">Amycolatopsis minnesotensis</name>
    <dbReference type="NCBI Taxonomy" id="337894"/>
    <lineage>
        <taxon>Bacteria</taxon>
        <taxon>Bacillati</taxon>
        <taxon>Actinomycetota</taxon>
        <taxon>Actinomycetes</taxon>
        <taxon>Pseudonocardiales</taxon>
        <taxon>Pseudonocardiaceae</taxon>
        <taxon>Amycolatopsis</taxon>
    </lineage>
</organism>
<evidence type="ECO:0000256" key="5">
    <source>
        <dbReference type="ARBA" id="ARBA00012766"/>
    </source>
</evidence>
<feature type="domain" description="CMP/dCMP-type deaminase" evidence="11">
    <location>
        <begin position="216"/>
        <end position="341"/>
    </location>
</feature>